<dbReference type="Gene3D" id="3.40.50.10320">
    <property type="entry name" value="LmbE-like"/>
    <property type="match status" value="1"/>
</dbReference>
<dbReference type="PANTHER" id="PTHR12993:SF26">
    <property type="entry name" value="1D-MYO-INOSITOL 2-ACETAMIDO-2-DEOXY-ALPHA-D-GLUCOPYRANOSIDE DEACETYLASE"/>
    <property type="match status" value="1"/>
</dbReference>
<keyword evidence="1 4" id="KW-0479">Metal-binding</keyword>
<dbReference type="Pfam" id="PF02585">
    <property type="entry name" value="PIG-L"/>
    <property type="match status" value="1"/>
</dbReference>
<comment type="caution">
    <text evidence="5">The sequence shown here is derived from an EMBL/GenBank/DDBJ whole genome shotgun (WGS) entry which is preliminary data.</text>
</comment>
<keyword evidence="6" id="KW-1185">Reference proteome</keyword>
<keyword evidence="3 4" id="KW-0862">Zinc</keyword>
<dbReference type="Proteomes" id="UP001501821">
    <property type="component" value="Unassembled WGS sequence"/>
</dbReference>
<evidence type="ECO:0000256" key="3">
    <source>
        <dbReference type="ARBA" id="ARBA00022833"/>
    </source>
</evidence>
<sequence length="317" mass="34436">MAETEGAHALRLLLVHAHPDDETIGQGATMAKYVADGRGVTLVTCTAGEMGEILVPELEHLAADREDGLGEHRRGELDEAMAVLGVTDHRFLGGFGTYRDSGMKWHPDDTVGHALPLDDIHDNAFWHADLTEAADHLVPVIREVRPQVLVTYDQFGGYGHPDHIQAHRVAMYGAMLAAVPSYRRDLGEAWDIPKIYWGGLSQGRIREALRRMRDAGEESPFDGLDPDGPLPMFVPDEDITTEVDASAYGERKLEALAKHATQIKTDGPFFALSNNQGAPAMGVEEYRLVKGRLGPLGENGRESDLFAGLDGVDGVGG</sequence>
<comment type="catalytic activity">
    <reaction evidence="4">
        <text>1D-myo-inositol 2-acetamido-2-deoxy-alpha-D-glucopyranoside + H2O = 1D-myo-inositol 2-amino-2-deoxy-alpha-D-glucopyranoside + acetate</text>
        <dbReference type="Rhea" id="RHEA:26180"/>
        <dbReference type="ChEBI" id="CHEBI:15377"/>
        <dbReference type="ChEBI" id="CHEBI:30089"/>
        <dbReference type="ChEBI" id="CHEBI:52442"/>
        <dbReference type="ChEBI" id="CHEBI:58886"/>
        <dbReference type="EC" id="3.5.1.103"/>
    </reaction>
</comment>
<organism evidence="5 6">
    <name type="scientific">Nocardioides panacisoli</name>
    <dbReference type="NCBI Taxonomy" id="627624"/>
    <lineage>
        <taxon>Bacteria</taxon>
        <taxon>Bacillati</taxon>
        <taxon>Actinomycetota</taxon>
        <taxon>Actinomycetes</taxon>
        <taxon>Propionibacteriales</taxon>
        <taxon>Nocardioidaceae</taxon>
        <taxon>Nocardioides</taxon>
    </lineage>
</organism>
<protein>
    <recommendedName>
        <fullName evidence="4">1D-myo-inositol 2-acetamido-2-deoxy-alpha-D-glucopyranoside deacetylase</fullName>
        <shortName evidence="4">GlcNAc-Ins deacetylase</shortName>
        <ecNumber evidence="4">3.5.1.103</ecNumber>
    </recommendedName>
    <alternativeName>
        <fullName evidence="4">N-acetyl-1-D-myo-inositol-2-amino-2-deoxy-alpha-D-glucopyranoside deacetylase</fullName>
    </alternativeName>
</protein>
<feature type="binding site" evidence="4">
    <location>
        <position position="18"/>
    </location>
    <ligand>
        <name>Zn(2+)</name>
        <dbReference type="ChEBI" id="CHEBI:29105"/>
    </ligand>
</feature>
<comment type="function">
    <text evidence="4">Catalyzes the deacetylation of 1D-myo-inositol 2-acetamido-2-deoxy-alpha-D-glucopyranoside (GlcNAc-Ins) in the mycothiol biosynthesis pathway.</text>
</comment>
<comment type="cofactor">
    <cofactor evidence="4">
        <name>Zn(2+)</name>
        <dbReference type="ChEBI" id="CHEBI:29105"/>
    </cofactor>
    <text evidence="4">Binds 1 zinc ion per subunit.</text>
</comment>
<dbReference type="RefSeq" id="WP_344772154.1">
    <property type="nucleotide sequence ID" value="NZ_BAABAH010000001.1"/>
</dbReference>
<dbReference type="PANTHER" id="PTHR12993">
    <property type="entry name" value="N-ACETYLGLUCOSAMINYL-PHOSPHATIDYLINOSITOL DE-N-ACETYLASE-RELATED"/>
    <property type="match status" value="1"/>
</dbReference>
<feature type="binding site" evidence="4">
    <location>
        <position position="21"/>
    </location>
    <ligand>
        <name>Zn(2+)</name>
        <dbReference type="ChEBI" id="CHEBI:29105"/>
    </ligand>
</feature>
<dbReference type="InterPro" id="IPR003737">
    <property type="entry name" value="GlcNAc_PI_deacetylase-related"/>
</dbReference>
<evidence type="ECO:0000313" key="6">
    <source>
        <dbReference type="Proteomes" id="UP001501821"/>
    </source>
</evidence>
<proteinExistence type="inferred from homology"/>
<dbReference type="NCBIfam" id="TIGR03445">
    <property type="entry name" value="mycothiol_MshB"/>
    <property type="match status" value="1"/>
</dbReference>
<accession>A0ABP7HY30</accession>
<dbReference type="InterPro" id="IPR024078">
    <property type="entry name" value="LmbE-like_dom_sf"/>
</dbReference>
<evidence type="ECO:0000256" key="4">
    <source>
        <dbReference type="HAMAP-Rule" id="MF_01696"/>
    </source>
</evidence>
<reference evidence="6" key="1">
    <citation type="journal article" date="2019" name="Int. J. Syst. Evol. Microbiol.">
        <title>The Global Catalogue of Microorganisms (GCM) 10K type strain sequencing project: providing services to taxonomists for standard genome sequencing and annotation.</title>
        <authorList>
            <consortium name="The Broad Institute Genomics Platform"/>
            <consortium name="The Broad Institute Genome Sequencing Center for Infectious Disease"/>
            <person name="Wu L."/>
            <person name="Ma J."/>
        </authorList>
    </citation>
    <scope>NUCLEOTIDE SEQUENCE [LARGE SCALE GENOMIC DNA]</scope>
    <source>
        <strain evidence="6">JCM 16953</strain>
    </source>
</reference>
<dbReference type="EMBL" id="BAABAH010000001">
    <property type="protein sequence ID" value="GAA3804192.1"/>
    <property type="molecule type" value="Genomic_DNA"/>
</dbReference>
<evidence type="ECO:0000313" key="5">
    <source>
        <dbReference type="EMBL" id="GAA3804192.1"/>
    </source>
</evidence>
<keyword evidence="2 4" id="KW-0378">Hydrolase</keyword>
<evidence type="ECO:0000256" key="1">
    <source>
        <dbReference type="ARBA" id="ARBA00022723"/>
    </source>
</evidence>
<dbReference type="SUPFAM" id="SSF102588">
    <property type="entry name" value="LmbE-like"/>
    <property type="match status" value="1"/>
</dbReference>
<dbReference type="InterPro" id="IPR017810">
    <property type="entry name" value="Mycothiol_biosynthesis_MshB"/>
</dbReference>
<dbReference type="EC" id="3.5.1.103" evidence="4"/>
<dbReference type="HAMAP" id="MF_01696">
    <property type="entry name" value="MshB"/>
    <property type="match status" value="1"/>
</dbReference>
<feature type="binding site" evidence="4">
    <location>
        <position position="163"/>
    </location>
    <ligand>
        <name>Zn(2+)</name>
        <dbReference type="ChEBI" id="CHEBI:29105"/>
    </ligand>
</feature>
<gene>
    <name evidence="4 5" type="primary">mshB</name>
    <name evidence="5" type="ORF">GCM10022242_04430</name>
</gene>
<comment type="similarity">
    <text evidence="4">Belongs to the MshB deacetylase family.</text>
</comment>
<evidence type="ECO:0000256" key="2">
    <source>
        <dbReference type="ARBA" id="ARBA00022801"/>
    </source>
</evidence>
<name>A0ABP7HY30_9ACTN</name>